<comment type="caution">
    <text evidence="2">The sequence shown here is derived from an EMBL/GenBank/DDBJ whole genome shotgun (WGS) entry which is preliminary data.</text>
</comment>
<name>A0A553PU31_TIGCA</name>
<feature type="transmembrane region" description="Helical" evidence="1">
    <location>
        <begin position="151"/>
        <end position="174"/>
    </location>
</feature>
<dbReference type="EMBL" id="VCGU01000001">
    <property type="protein sequence ID" value="TRY81188.1"/>
    <property type="molecule type" value="Genomic_DNA"/>
</dbReference>
<keyword evidence="1" id="KW-0812">Transmembrane</keyword>
<dbReference type="InterPro" id="IPR036770">
    <property type="entry name" value="Ankyrin_rpt-contain_sf"/>
</dbReference>
<proteinExistence type="predicted"/>
<feature type="transmembrane region" description="Helical" evidence="1">
    <location>
        <begin position="278"/>
        <end position="297"/>
    </location>
</feature>
<evidence type="ECO:0000256" key="1">
    <source>
        <dbReference type="SAM" id="Phobius"/>
    </source>
</evidence>
<accession>A0A553PU31</accession>
<evidence type="ECO:0000313" key="2">
    <source>
        <dbReference type="EMBL" id="TRY81188.1"/>
    </source>
</evidence>
<dbReference type="SUPFAM" id="SSF48403">
    <property type="entry name" value="Ankyrin repeat"/>
    <property type="match status" value="1"/>
</dbReference>
<keyword evidence="1" id="KW-0472">Membrane</keyword>
<protein>
    <submittedName>
        <fullName evidence="2">Uncharacterized protein</fullName>
    </submittedName>
</protein>
<dbReference type="Gene3D" id="1.25.40.20">
    <property type="entry name" value="Ankyrin repeat-containing domain"/>
    <property type="match status" value="1"/>
</dbReference>
<evidence type="ECO:0000313" key="3">
    <source>
        <dbReference type="Proteomes" id="UP000318571"/>
    </source>
</evidence>
<dbReference type="Proteomes" id="UP000318571">
    <property type="component" value="Chromosome 12"/>
</dbReference>
<feature type="transmembrane region" description="Helical" evidence="1">
    <location>
        <begin position="208"/>
        <end position="227"/>
    </location>
</feature>
<sequence>MTSAQFMSQEALLNLEESSSGQMDQPQEAEEEAKNFEIILALGVDSKSTDLNQTPLLGLAILSKLFHVVKFLMNNGVDGRATDSQGNTILHMLAKCGLFVNELVHQEHLCHKNDEIKGTKCVKKQLTHENNIMYTSDMFSSFYPKSAWGKLLSFLFLTLVPSLIGAALICLDIWQDMILTEEYDSLRNNSNNSVETSHKYDVAFRIRFASQFLHLITSIPICIWICCSSWRQTFNLCRSGGATSTLDNLVTFLVILPPIVSAPAIYCTRGLSSTSTALGFMMMSNAFSATLIICLSISRMVTTTKIVFGHDQKRSQNN</sequence>
<reference evidence="2 3" key="1">
    <citation type="journal article" date="2018" name="Nat. Ecol. Evol.">
        <title>Genomic signatures of mitonuclear coevolution across populations of Tigriopus californicus.</title>
        <authorList>
            <person name="Barreto F.S."/>
            <person name="Watson E.T."/>
            <person name="Lima T.G."/>
            <person name="Willett C.S."/>
            <person name="Edmands S."/>
            <person name="Li W."/>
            <person name="Burton R.S."/>
        </authorList>
    </citation>
    <scope>NUCLEOTIDE SEQUENCE [LARGE SCALE GENOMIC DNA]</scope>
    <source>
        <strain evidence="2 3">San Diego</strain>
    </source>
</reference>
<gene>
    <name evidence="2" type="ORF">TCAL_14499</name>
</gene>
<keyword evidence="3" id="KW-1185">Reference proteome</keyword>
<dbReference type="AlphaFoldDB" id="A0A553PU31"/>
<organism evidence="2 3">
    <name type="scientific">Tigriopus californicus</name>
    <name type="common">Marine copepod</name>
    <dbReference type="NCBI Taxonomy" id="6832"/>
    <lineage>
        <taxon>Eukaryota</taxon>
        <taxon>Metazoa</taxon>
        <taxon>Ecdysozoa</taxon>
        <taxon>Arthropoda</taxon>
        <taxon>Crustacea</taxon>
        <taxon>Multicrustacea</taxon>
        <taxon>Hexanauplia</taxon>
        <taxon>Copepoda</taxon>
        <taxon>Harpacticoida</taxon>
        <taxon>Harpacticidae</taxon>
        <taxon>Tigriopus</taxon>
    </lineage>
</organism>
<feature type="transmembrane region" description="Helical" evidence="1">
    <location>
        <begin position="248"/>
        <end position="266"/>
    </location>
</feature>
<keyword evidence="1" id="KW-1133">Transmembrane helix</keyword>